<keyword evidence="4" id="KW-1185">Reference proteome</keyword>
<dbReference type="EMBL" id="FWXR01000008">
    <property type="protein sequence ID" value="SMC78291.1"/>
    <property type="molecule type" value="Genomic_DNA"/>
</dbReference>
<dbReference type="STRING" id="937218.SAMN06297251_10855"/>
<dbReference type="SUPFAM" id="SSF52540">
    <property type="entry name" value="P-loop containing nucleoside triphosphate hydrolases"/>
    <property type="match status" value="1"/>
</dbReference>
<dbReference type="OrthoDB" id="9804785at2"/>
<dbReference type="InterPro" id="IPR050921">
    <property type="entry name" value="T4SS_GSP_E_ATPase"/>
</dbReference>
<protein>
    <submittedName>
        <fullName evidence="3">Defect in organelle trafficking protein DotB</fullName>
    </submittedName>
</protein>
<proteinExistence type="inferred from homology"/>
<evidence type="ECO:0000313" key="4">
    <source>
        <dbReference type="Proteomes" id="UP000192656"/>
    </source>
</evidence>
<dbReference type="AlphaFoldDB" id="A0A1W2BZK9"/>
<dbReference type="PANTHER" id="PTHR30486:SF6">
    <property type="entry name" value="TYPE IV PILUS RETRACTATION ATPASE PILT"/>
    <property type="match status" value="1"/>
</dbReference>
<organism evidence="3 4">
    <name type="scientific">Fulvimarina manganoxydans</name>
    <dbReference type="NCBI Taxonomy" id="937218"/>
    <lineage>
        <taxon>Bacteria</taxon>
        <taxon>Pseudomonadati</taxon>
        <taxon>Pseudomonadota</taxon>
        <taxon>Alphaproteobacteria</taxon>
        <taxon>Hyphomicrobiales</taxon>
        <taxon>Aurantimonadaceae</taxon>
        <taxon>Fulvimarina</taxon>
    </lineage>
</organism>
<dbReference type="RefSeq" id="WP_084410037.1">
    <property type="nucleotide sequence ID" value="NZ_FWXR01000008.1"/>
</dbReference>
<dbReference type="Gene3D" id="3.30.450.90">
    <property type="match status" value="1"/>
</dbReference>
<name>A0A1W2BZK9_9HYPH</name>
<evidence type="ECO:0000259" key="2">
    <source>
        <dbReference type="Pfam" id="PF00437"/>
    </source>
</evidence>
<evidence type="ECO:0000256" key="1">
    <source>
        <dbReference type="ARBA" id="ARBA00006611"/>
    </source>
</evidence>
<dbReference type="PANTHER" id="PTHR30486">
    <property type="entry name" value="TWITCHING MOTILITY PROTEIN PILT"/>
    <property type="match status" value="1"/>
</dbReference>
<reference evidence="3 4" key="1">
    <citation type="submission" date="2017-04" db="EMBL/GenBank/DDBJ databases">
        <authorList>
            <person name="Afonso C.L."/>
            <person name="Miller P.J."/>
            <person name="Scott M.A."/>
            <person name="Spackman E."/>
            <person name="Goraichik I."/>
            <person name="Dimitrov K.M."/>
            <person name="Suarez D.L."/>
            <person name="Swayne D.E."/>
        </authorList>
    </citation>
    <scope>NUCLEOTIDE SEQUENCE [LARGE SCALE GENOMIC DNA]</scope>
    <source>
        <strain evidence="3 4">CGMCC 1.10972</strain>
    </source>
</reference>
<dbReference type="Gene3D" id="3.40.50.300">
    <property type="entry name" value="P-loop containing nucleotide triphosphate hydrolases"/>
    <property type="match status" value="1"/>
</dbReference>
<dbReference type="Proteomes" id="UP000192656">
    <property type="component" value="Unassembled WGS sequence"/>
</dbReference>
<dbReference type="InterPro" id="IPR027417">
    <property type="entry name" value="P-loop_NTPase"/>
</dbReference>
<dbReference type="InterPro" id="IPR001482">
    <property type="entry name" value="T2SS/T4SS_dom"/>
</dbReference>
<feature type="domain" description="Bacterial type II secretion system protein E" evidence="2">
    <location>
        <begin position="34"/>
        <end position="328"/>
    </location>
</feature>
<sequence>MIDLSLFDEAPFDPGQSHCPILKDEPSRFDGGHEELFDHLIVGAALKGASDITIQTETRPRVQIHGRQHFGMVRPLSATEVEIILVRLWGSNDASAIIRQARALDFSYEVRVKRGQRQRYRVNATGIQKDGVNAIEITLRALPETTPTFESVSLELELRDHLVPRSGLIVIAGATGQGKSTTMAAITRHHLESDPARKIIDLQAPIEFAYTDILNDREDRASVIGQSEIGEGRNLRTFAEGVWTALRRAPQVINVGEARDRETMTAAIEACLTGHIVNTTTHAGSIAEALRRMASVFPAEEREGRAFDLITSLQLCVVQHLIRTGDERGRVPVREYLLFDDDIRQRFTSVPVGSWTDVVTELLEEPPDGALAKPLWRSAVDLVQAGQITRGEGRRFIPRSKYDLLTPLS</sequence>
<dbReference type="Pfam" id="PF00437">
    <property type="entry name" value="T2SSE"/>
    <property type="match status" value="1"/>
</dbReference>
<dbReference type="GO" id="GO:0016887">
    <property type="term" value="F:ATP hydrolysis activity"/>
    <property type="evidence" value="ECO:0007669"/>
    <property type="project" value="InterPro"/>
</dbReference>
<gene>
    <name evidence="3" type="ORF">SAMN06297251_10855</name>
</gene>
<evidence type="ECO:0000313" key="3">
    <source>
        <dbReference type="EMBL" id="SMC78291.1"/>
    </source>
</evidence>
<accession>A0A1W2BZK9</accession>
<comment type="similarity">
    <text evidence="1">Belongs to the GSP E family.</text>
</comment>